<feature type="non-terminal residue" evidence="1">
    <location>
        <position position="1"/>
    </location>
</feature>
<protein>
    <submittedName>
        <fullName evidence="1">2129_t:CDS:1</fullName>
    </submittedName>
</protein>
<gene>
    <name evidence="1" type="ORF">ACOLOM_LOCUS4434</name>
</gene>
<reference evidence="1" key="1">
    <citation type="submission" date="2021-06" db="EMBL/GenBank/DDBJ databases">
        <authorList>
            <person name="Kallberg Y."/>
            <person name="Tangrot J."/>
            <person name="Rosling A."/>
        </authorList>
    </citation>
    <scope>NUCLEOTIDE SEQUENCE</scope>
    <source>
        <strain evidence="1">CL356</strain>
    </source>
</reference>
<organism evidence="1 2">
    <name type="scientific">Acaulospora colombiana</name>
    <dbReference type="NCBI Taxonomy" id="27376"/>
    <lineage>
        <taxon>Eukaryota</taxon>
        <taxon>Fungi</taxon>
        <taxon>Fungi incertae sedis</taxon>
        <taxon>Mucoromycota</taxon>
        <taxon>Glomeromycotina</taxon>
        <taxon>Glomeromycetes</taxon>
        <taxon>Diversisporales</taxon>
        <taxon>Acaulosporaceae</taxon>
        <taxon>Acaulospora</taxon>
    </lineage>
</organism>
<dbReference type="Proteomes" id="UP000789525">
    <property type="component" value="Unassembled WGS sequence"/>
</dbReference>
<sequence length="1010" mass="112911">PVFQKWYSTVRKGMHYDSRLVAFPWYEFWVADEWRIDKVIKRRAQEGVKVYILVYKASPMTLVVLRTAFSILVQEVTQGMNMSSRHTKAVLYKTVGSLLNGTTSFQQVDHFTNNAVSLLQASLRHRDEWLEKGRRFRQRFHKGPDWEPQEDDHPHDEPHGGCIVQAVRSCSDWSHGVLKESSIQTAYIELIREAEHYIYIENQFFISNTGDYGPVQNRIAQALVERILRAAREGKRFKVVVLLPEVPGFAGDISQGSDLKTILAATWRTINRGGHSIYEEIRAAGYEPSVVEMEENSGVTFHQAQVALAKQWIGVPEVWTQPNVSIKQPDPTKEGLIIEETKTKVEALKYPETVEEAVEIIEKFEAGAIGIRDDHRVSDSIAHHALMDDTNLLQEKWLGTDEEEYESYVSEILYIHSKLMIVDDRRVICGSANINDRYEPNTIISGHSNTMSRSQKGNGDSEIALVVEDTDMIDVQGRTVCDVPASEALQRYKLSANKLPQTDISVEHLGLISPEPVGVENDFMKPAPTPNPDEFGLPEDTLVADPMSIEMEDLWNGTAARNRAIFAELFKTVPSDTVRNFEQYKNYVPKTRAGHLPPGQSLDRVKQRLAQVRGHLVEAPLDFLIDEKGIWENADWMVPNLSFVKPHNHTNQARMQDVTSADCDSAGRAWSDVSFGGFFAIKEPSTAASVVGVGFSSYFLFGNLFAKYGGTLPLSEQSAMLLTPEQKLKSWRLNFEVGKAHLGGSTALAATSYLLAAYYARPGSVSRTPLITAMLASIGVAAFTLLVMTPTNKKLLQLNQDVDAGTLKASNADVKDLISRWKGLHNLRMIIGTHGGSARPFNVVQLALPRNWEDLQVHMHMMITTNNLTPSPIPKKVCRALENGPIPIMIANIAHKALTSRPFILTGAAFVTLLGLNEAGFFKADESHPIKRYMASKIPSNESLLQENLARIEEVKESAADYRLRTSARKRVFKQVKNPGSMALAGDDGLTVAPRQDVNTINPRRTFNEV</sequence>
<evidence type="ECO:0000313" key="2">
    <source>
        <dbReference type="Proteomes" id="UP000789525"/>
    </source>
</evidence>
<dbReference type="EMBL" id="CAJVPT010007295">
    <property type="protein sequence ID" value="CAG8539977.1"/>
    <property type="molecule type" value="Genomic_DNA"/>
</dbReference>
<keyword evidence="2" id="KW-1185">Reference proteome</keyword>
<name>A0ACA9LNX1_9GLOM</name>
<evidence type="ECO:0000313" key="1">
    <source>
        <dbReference type="EMBL" id="CAG8539977.1"/>
    </source>
</evidence>
<comment type="caution">
    <text evidence="1">The sequence shown here is derived from an EMBL/GenBank/DDBJ whole genome shotgun (WGS) entry which is preliminary data.</text>
</comment>
<proteinExistence type="predicted"/>
<accession>A0ACA9LNX1</accession>